<dbReference type="PANTHER" id="PTHR31140">
    <property type="entry name" value="B3 DOMAIN-CONTAINING TRANSCRIPTION FACTOR ABI3"/>
    <property type="match status" value="1"/>
</dbReference>
<reference evidence="8 9" key="1">
    <citation type="submission" date="2024-01" db="EMBL/GenBank/DDBJ databases">
        <title>Genome assemblies of Stephania.</title>
        <authorList>
            <person name="Yang L."/>
        </authorList>
    </citation>
    <scope>NUCLEOTIDE SEQUENCE [LARGE SCALE GENOMIC DNA]</scope>
    <source>
        <strain evidence="8">QJT</strain>
        <tissue evidence="8">Leaf</tissue>
    </source>
</reference>
<evidence type="ECO:0000259" key="7">
    <source>
        <dbReference type="PROSITE" id="PS50863"/>
    </source>
</evidence>
<evidence type="ECO:0000313" key="9">
    <source>
        <dbReference type="Proteomes" id="UP001417504"/>
    </source>
</evidence>
<organism evidence="8 9">
    <name type="scientific">Stephania japonica</name>
    <dbReference type="NCBI Taxonomy" id="461633"/>
    <lineage>
        <taxon>Eukaryota</taxon>
        <taxon>Viridiplantae</taxon>
        <taxon>Streptophyta</taxon>
        <taxon>Embryophyta</taxon>
        <taxon>Tracheophyta</taxon>
        <taxon>Spermatophyta</taxon>
        <taxon>Magnoliopsida</taxon>
        <taxon>Ranunculales</taxon>
        <taxon>Menispermaceae</taxon>
        <taxon>Menispermoideae</taxon>
        <taxon>Cissampelideae</taxon>
        <taxon>Stephania</taxon>
    </lineage>
</organism>
<dbReference type="SMART" id="SM01019">
    <property type="entry name" value="B3"/>
    <property type="match status" value="1"/>
</dbReference>
<comment type="subcellular location">
    <subcellularLocation>
        <location evidence="1">Nucleus</location>
    </subcellularLocation>
</comment>
<evidence type="ECO:0000256" key="1">
    <source>
        <dbReference type="ARBA" id="ARBA00004123"/>
    </source>
</evidence>
<dbReference type="PANTHER" id="PTHR31140:SF70">
    <property type="entry name" value="B3 DOMAIN-CONTAINING PROTEIN OS11G0156000"/>
    <property type="match status" value="1"/>
</dbReference>
<evidence type="ECO:0000256" key="3">
    <source>
        <dbReference type="ARBA" id="ARBA00023125"/>
    </source>
</evidence>
<comment type="caution">
    <text evidence="8">The sequence shown here is derived from an EMBL/GenBank/DDBJ whole genome shotgun (WGS) entry which is preliminary data.</text>
</comment>
<dbReference type="EMBL" id="JBBNAE010000005">
    <property type="protein sequence ID" value="KAK9122840.1"/>
    <property type="molecule type" value="Genomic_DNA"/>
</dbReference>
<dbReference type="InterPro" id="IPR003340">
    <property type="entry name" value="B3_DNA-bd"/>
</dbReference>
<keyword evidence="5" id="KW-0539">Nucleus</keyword>
<evidence type="ECO:0000256" key="6">
    <source>
        <dbReference type="SAM" id="MobiDB-lite"/>
    </source>
</evidence>
<keyword evidence="4" id="KW-0804">Transcription</keyword>
<name>A0AAP0IWS0_9MAGN</name>
<keyword evidence="9" id="KW-1185">Reference proteome</keyword>
<evidence type="ECO:0000256" key="4">
    <source>
        <dbReference type="ARBA" id="ARBA00023163"/>
    </source>
</evidence>
<dbReference type="GO" id="GO:0003700">
    <property type="term" value="F:DNA-binding transcription factor activity"/>
    <property type="evidence" value="ECO:0007669"/>
    <property type="project" value="InterPro"/>
</dbReference>
<dbReference type="CDD" id="cd10017">
    <property type="entry name" value="B3_DNA"/>
    <property type="match status" value="1"/>
</dbReference>
<dbReference type="SUPFAM" id="SSF101936">
    <property type="entry name" value="DNA-binding pseudobarrel domain"/>
    <property type="match status" value="1"/>
</dbReference>
<gene>
    <name evidence="8" type="ORF">Sjap_012442</name>
</gene>
<dbReference type="InterPro" id="IPR015300">
    <property type="entry name" value="DNA-bd_pseudobarrel_sf"/>
</dbReference>
<dbReference type="GO" id="GO:0003677">
    <property type="term" value="F:DNA binding"/>
    <property type="evidence" value="ECO:0007669"/>
    <property type="project" value="UniProtKB-KW"/>
</dbReference>
<feature type="region of interest" description="Disordered" evidence="6">
    <location>
        <begin position="251"/>
        <end position="284"/>
    </location>
</feature>
<feature type="domain" description="TF-B3" evidence="7">
    <location>
        <begin position="69"/>
        <end position="180"/>
    </location>
</feature>
<dbReference type="AlphaFoldDB" id="A0AAP0IWS0"/>
<sequence length="284" mass="32732">MMIITSPTPNTNQKPLFLHHHPSTPSTITNMKPQQQRQQTLTITSSSSSLIDNHINIDDQEDQEREQMFEKPLTPSDVGKLNRLVIPKQHAEKYFPLDRVDSAETTALLSFEDESGKSWKFRYSYWNSSQSYVLTKGWSRFVKEKRLDAGDIVSFQRRPLRRQHLDDDNGRRFFIRWRRGGSRPIHDDNPMLTQMCFTTTAPAYLHLQPPLHDQYHQYAHAGEQVVKRQPRGSWKRLRLFGVNLECQMNEPESEGLSPFGSSLSGQGQTHLVHSQAHGSSTGHV</sequence>
<accession>A0AAP0IWS0</accession>
<keyword evidence="3" id="KW-0238">DNA-binding</keyword>
<evidence type="ECO:0000256" key="2">
    <source>
        <dbReference type="ARBA" id="ARBA00023015"/>
    </source>
</evidence>
<protein>
    <recommendedName>
        <fullName evidence="7">TF-B3 domain-containing protein</fullName>
    </recommendedName>
</protein>
<dbReference type="InterPro" id="IPR044800">
    <property type="entry name" value="LEC2-like"/>
</dbReference>
<keyword evidence="2" id="KW-0805">Transcription regulation</keyword>
<evidence type="ECO:0000256" key="5">
    <source>
        <dbReference type="ARBA" id="ARBA00023242"/>
    </source>
</evidence>
<proteinExistence type="predicted"/>
<dbReference type="Pfam" id="PF02362">
    <property type="entry name" value="B3"/>
    <property type="match status" value="1"/>
</dbReference>
<evidence type="ECO:0000313" key="8">
    <source>
        <dbReference type="EMBL" id="KAK9122840.1"/>
    </source>
</evidence>
<dbReference type="Gene3D" id="2.40.330.10">
    <property type="entry name" value="DNA-binding pseudobarrel domain"/>
    <property type="match status" value="1"/>
</dbReference>
<dbReference type="GO" id="GO:0005634">
    <property type="term" value="C:nucleus"/>
    <property type="evidence" value="ECO:0007669"/>
    <property type="project" value="UniProtKB-SubCell"/>
</dbReference>
<feature type="compositionally biased region" description="Polar residues" evidence="6">
    <location>
        <begin position="259"/>
        <end position="284"/>
    </location>
</feature>
<dbReference type="Proteomes" id="UP001417504">
    <property type="component" value="Unassembled WGS sequence"/>
</dbReference>
<dbReference type="PROSITE" id="PS50863">
    <property type="entry name" value="B3"/>
    <property type="match status" value="1"/>
</dbReference>